<dbReference type="InterPro" id="IPR052198">
    <property type="entry name" value="IorB_Oxidoreductase"/>
</dbReference>
<dbReference type="NCBIfam" id="NF005325">
    <property type="entry name" value="PRK06853.1-5"/>
    <property type="match status" value="1"/>
</dbReference>
<evidence type="ECO:0000313" key="4">
    <source>
        <dbReference type="Proteomes" id="UP000236311"/>
    </source>
</evidence>
<feature type="domain" description="Pyruvate/ketoisovalerate oxidoreductase catalytic" evidence="2">
    <location>
        <begin position="12"/>
        <end position="187"/>
    </location>
</feature>
<dbReference type="EMBL" id="OFSM01000018">
    <property type="protein sequence ID" value="SOY30661.1"/>
    <property type="molecule type" value="Genomic_DNA"/>
</dbReference>
<dbReference type="Gene3D" id="3.40.920.10">
    <property type="entry name" value="Pyruvate-ferredoxin oxidoreductase, PFOR, domain III"/>
    <property type="match status" value="1"/>
</dbReference>
<reference evidence="3 4" key="1">
    <citation type="submission" date="2018-01" db="EMBL/GenBank/DDBJ databases">
        <authorList>
            <person name="Gaut B.S."/>
            <person name="Morton B.R."/>
            <person name="Clegg M.T."/>
            <person name="Duvall M.R."/>
        </authorList>
    </citation>
    <scope>NUCLEOTIDE SEQUENCE [LARGE SCALE GENOMIC DNA]</scope>
    <source>
        <strain evidence="3">GP69</strain>
    </source>
</reference>
<evidence type="ECO:0000313" key="3">
    <source>
        <dbReference type="EMBL" id="SOY30661.1"/>
    </source>
</evidence>
<dbReference type="RefSeq" id="WP_103240680.1">
    <property type="nucleotide sequence ID" value="NZ_JANJZD010000018.1"/>
</dbReference>
<dbReference type="GO" id="GO:0016903">
    <property type="term" value="F:oxidoreductase activity, acting on the aldehyde or oxo group of donors"/>
    <property type="evidence" value="ECO:0007669"/>
    <property type="project" value="InterPro"/>
</dbReference>
<dbReference type="InterPro" id="IPR019752">
    <property type="entry name" value="Pyrv/ketoisovalerate_OxRed_cat"/>
</dbReference>
<keyword evidence="4" id="KW-1185">Reference proteome</keyword>
<dbReference type="SUPFAM" id="SSF53323">
    <property type="entry name" value="Pyruvate-ferredoxin oxidoreductase, PFOR, domain III"/>
    <property type="match status" value="1"/>
</dbReference>
<dbReference type="PANTHER" id="PTHR43854">
    <property type="entry name" value="INDOLEPYRUVATE OXIDOREDUCTASE SUBUNIT IORB"/>
    <property type="match status" value="1"/>
</dbReference>
<dbReference type="Pfam" id="PF01558">
    <property type="entry name" value="POR"/>
    <property type="match status" value="1"/>
</dbReference>
<organism evidence="3 4">
    <name type="scientific">Acetatifactor muris</name>
    <dbReference type="NCBI Taxonomy" id="879566"/>
    <lineage>
        <taxon>Bacteria</taxon>
        <taxon>Bacillati</taxon>
        <taxon>Bacillota</taxon>
        <taxon>Clostridia</taxon>
        <taxon>Lachnospirales</taxon>
        <taxon>Lachnospiraceae</taxon>
        <taxon>Acetatifactor</taxon>
    </lineage>
</organism>
<name>A0A2K4ZJL0_9FIRM</name>
<accession>A0A2K4ZJL0</accession>
<proteinExistence type="predicted"/>
<evidence type="ECO:0000259" key="2">
    <source>
        <dbReference type="Pfam" id="PF01558"/>
    </source>
</evidence>
<protein>
    <submittedName>
        <fullName evidence="3">Indolepyruvate oxidoreductase subunit beta</fullName>
    </submittedName>
</protein>
<dbReference type="Proteomes" id="UP000236311">
    <property type="component" value="Unassembled WGS sequence"/>
</dbReference>
<keyword evidence="3" id="KW-0670">Pyruvate</keyword>
<dbReference type="PANTHER" id="PTHR43854:SF1">
    <property type="entry name" value="INDOLEPYRUVATE OXIDOREDUCTASE SUBUNIT IORB"/>
    <property type="match status" value="1"/>
</dbReference>
<evidence type="ECO:0000256" key="1">
    <source>
        <dbReference type="ARBA" id="ARBA00023002"/>
    </source>
</evidence>
<dbReference type="OrthoDB" id="9789125at2"/>
<dbReference type="InterPro" id="IPR002869">
    <property type="entry name" value="Pyrv_flavodox_OxRed_cen"/>
</dbReference>
<dbReference type="AlphaFoldDB" id="A0A2K4ZJL0"/>
<keyword evidence="1" id="KW-0560">Oxidoreductase</keyword>
<gene>
    <name evidence="3" type="ORF">AMURIS_03392</name>
</gene>
<sequence length="192" mass="20818">MDVKNIMIVGVGGQGTLLTSRILGNLAIGAGFDVKLSEVHGMAQRGGSVVTFVRYGEKVAEPIVEEGCADVLIAFERLEALRYLHFLKEDGVVIVNDWRIDPITVVTGAAQYPENIVETLQTVRKTISVEAAKTAIDMGAPKAFNVVVLGAAARYMGFSKEDWLSVIEKTVPQKTVEVNRKAFEAGFCMEKG</sequence>